<organism evidence="6 7">
    <name type="scientific">Sphagnum troendelagicum</name>
    <dbReference type="NCBI Taxonomy" id="128251"/>
    <lineage>
        <taxon>Eukaryota</taxon>
        <taxon>Viridiplantae</taxon>
        <taxon>Streptophyta</taxon>
        <taxon>Embryophyta</taxon>
        <taxon>Bryophyta</taxon>
        <taxon>Sphagnophytina</taxon>
        <taxon>Sphagnopsida</taxon>
        <taxon>Sphagnales</taxon>
        <taxon>Sphagnaceae</taxon>
        <taxon>Sphagnum</taxon>
    </lineage>
</organism>
<evidence type="ECO:0000256" key="1">
    <source>
        <dbReference type="ARBA" id="ARBA00004606"/>
    </source>
</evidence>
<reference evidence="6" key="1">
    <citation type="submission" date="2024-02" db="EMBL/GenBank/DDBJ databases">
        <authorList>
            <consortium name="ELIXIR-Norway"/>
            <consortium name="Elixir Norway"/>
        </authorList>
    </citation>
    <scope>NUCLEOTIDE SEQUENCE</scope>
</reference>
<dbReference type="InterPro" id="IPR003406">
    <property type="entry name" value="Glyco_trans_14"/>
</dbReference>
<keyword evidence="2" id="KW-0328">Glycosyltransferase</keyword>
<evidence type="ECO:0008006" key="8">
    <source>
        <dbReference type="Google" id="ProtNLM"/>
    </source>
</evidence>
<dbReference type="EMBL" id="OZ019895">
    <property type="protein sequence ID" value="CAK9220623.1"/>
    <property type="molecule type" value="Genomic_DNA"/>
</dbReference>
<keyword evidence="4" id="KW-0472">Membrane</keyword>
<accession>A0ABP0UGD5</accession>
<keyword evidence="5" id="KW-0325">Glycoprotein</keyword>
<proteinExistence type="predicted"/>
<sequence length="289" mass="33546">MPDEVLLWRASMFPHRPGIPIPRTPKVAFLFLTVGPLPLGPLWERFFHGHEKLFNIYVHSLPGFEPDHARSSVFFGRHIPSQETKWGDISMCDAERRLLANALLDYENERFVLVSESCAPLWNFTFTYDYLINSHHSFIGVFDDPGPFGRGRYSEPMLPEVTLSNWRKGAQWFEVNRELAIYIVADTIYYPKFRDFCKPVCYVDEHYLPTMMFIEFAAHLANRSVTAVDWSRGGSHPGIFGHEDAVQYVDGRRWDRSCMYNGEPGHICYLFARKFSPNSLEPLLQHSTF</sequence>
<dbReference type="PANTHER" id="PTHR31042">
    <property type="entry name" value="CORE-2/I-BRANCHING BETA-1,6-N-ACETYLGLUCOSAMINYLTRANSFERASE FAMILY PROTEIN-RELATED"/>
    <property type="match status" value="1"/>
</dbReference>
<keyword evidence="7" id="KW-1185">Reference proteome</keyword>
<protein>
    <recommendedName>
        <fullName evidence="8">Core-2/I-branching beta-1,6-N-acetylglucosaminyltransferase family protein</fullName>
    </recommendedName>
</protein>
<evidence type="ECO:0000256" key="5">
    <source>
        <dbReference type="ARBA" id="ARBA00023180"/>
    </source>
</evidence>
<dbReference type="PANTHER" id="PTHR31042:SF8">
    <property type="entry name" value="CORE-2_I-BRANCHING BETA-1,6-N-ACETYLGLUCOSAMINYLTRANSFERASE FAMILY PROTEIN"/>
    <property type="match status" value="1"/>
</dbReference>
<evidence type="ECO:0000256" key="4">
    <source>
        <dbReference type="ARBA" id="ARBA00023136"/>
    </source>
</evidence>
<keyword evidence="3" id="KW-0808">Transferase</keyword>
<dbReference type="InterPro" id="IPR044174">
    <property type="entry name" value="BC10-like"/>
</dbReference>
<evidence type="ECO:0000256" key="3">
    <source>
        <dbReference type="ARBA" id="ARBA00022679"/>
    </source>
</evidence>
<name>A0ABP0UGD5_9BRYO</name>
<evidence type="ECO:0000313" key="6">
    <source>
        <dbReference type="EMBL" id="CAK9220623.1"/>
    </source>
</evidence>
<evidence type="ECO:0000313" key="7">
    <source>
        <dbReference type="Proteomes" id="UP001497512"/>
    </source>
</evidence>
<dbReference type="Pfam" id="PF02485">
    <property type="entry name" value="Branch"/>
    <property type="match status" value="1"/>
</dbReference>
<dbReference type="Proteomes" id="UP001497512">
    <property type="component" value="Chromosome 3"/>
</dbReference>
<evidence type="ECO:0000256" key="2">
    <source>
        <dbReference type="ARBA" id="ARBA00022676"/>
    </source>
</evidence>
<comment type="subcellular location">
    <subcellularLocation>
        <location evidence="1">Membrane</location>
        <topology evidence="1">Single-pass type II membrane protein</topology>
    </subcellularLocation>
</comment>
<gene>
    <name evidence="6" type="ORF">CSSPTR1EN2_LOCUS15549</name>
</gene>